<evidence type="ECO:0000256" key="9">
    <source>
        <dbReference type="ARBA" id="ARBA00022918"/>
    </source>
</evidence>
<keyword evidence="8" id="KW-0378">Hydrolase</keyword>
<comment type="caution">
    <text evidence="11">The sequence shown here is derived from an EMBL/GenBank/DDBJ whole genome shotgun (WGS) entry which is preliminary data.</text>
</comment>
<dbReference type="PANTHER" id="PTHR24559">
    <property type="entry name" value="TRANSPOSON TY3-I GAG-POL POLYPROTEIN"/>
    <property type="match status" value="1"/>
</dbReference>
<dbReference type="EC" id="3.1.26.4" evidence="2"/>
<keyword evidence="6" id="KW-0540">Nuclease</keyword>
<evidence type="ECO:0000256" key="4">
    <source>
        <dbReference type="ARBA" id="ARBA00022679"/>
    </source>
</evidence>
<feature type="non-terminal residue" evidence="11">
    <location>
        <position position="1"/>
    </location>
</feature>
<keyword evidence="9" id="KW-0695">RNA-directed DNA polymerase</keyword>
<keyword evidence="12" id="KW-1185">Reference proteome</keyword>
<name>A0ABD0MK30_CIRMR</name>
<evidence type="ECO:0000259" key="10">
    <source>
        <dbReference type="Pfam" id="PF00078"/>
    </source>
</evidence>
<keyword evidence="4" id="KW-0808">Transferase</keyword>
<dbReference type="AlphaFoldDB" id="A0ABD0MK30"/>
<feature type="domain" description="Reverse transcriptase" evidence="10">
    <location>
        <begin position="3"/>
        <end position="61"/>
    </location>
</feature>
<dbReference type="CDD" id="cd01647">
    <property type="entry name" value="RT_LTR"/>
    <property type="match status" value="1"/>
</dbReference>
<keyword evidence="3" id="KW-0645">Protease</keyword>
<dbReference type="GO" id="GO:0004523">
    <property type="term" value="F:RNA-DNA hybrid ribonuclease activity"/>
    <property type="evidence" value="ECO:0007669"/>
    <property type="project" value="UniProtKB-EC"/>
</dbReference>
<dbReference type="Proteomes" id="UP001529510">
    <property type="component" value="Unassembled WGS sequence"/>
</dbReference>
<dbReference type="Pfam" id="PF00078">
    <property type="entry name" value="RVT_1"/>
    <property type="match status" value="1"/>
</dbReference>
<evidence type="ECO:0000256" key="2">
    <source>
        <dbReference type="ARBA" id="ARBA00012180"/>
    </source>
</evidence>
<evidence type="ECO:0000256" key="3">
    <source>
        <dbReference type="ARBA" id="ARBA00022670"/>
    </source>
</evidence>
<evidence type="ECO:0000256" key="8">
    <source>
        <dbReference type="ARBA" id="ARBA00022801"/>
    </source>
</evidence>
<gene>
    <name evidence="11" type="ORF">M9458_054186</name>
</gene>
<dbReference type="PANTHER" id="PTHR24559:SF435">
    <property type="entry name" value="RIBONUCLEASE H"/>
    <property type="match status" value="1"/>
</dbReference>
<evidence type="ECO:0000313" key="12">
    <source>
        <dbReference type="Proteomes" id="UP001529510"/>
    </source>
</evidence>
<dbReference type="Gene3D" id="3.10.10.10">
    <property type="entry name" value="HIV Type 1 Reverse Transcriptase, subunit A, domain 1"/>
    <property type="match status" value="1"/>
</dbReference>
<dbReference type="GO" id="GO:0006508">
    <property type="term" value="P:proteolysis"/>
    <property type="evidence" value="ECO:0007669"/>
    <property type="project" value="UniProtKB-KW"/>
</dbReference>
<keyword evidence="5" id="KW-0548">Nucleotidyltransferase</keyword>
<dbReference type="InterPro" id="IPR043502">
    <property type="entry name" value="DNA/RNA_pol_sf"/>
</dbReference>
<evidence type="ECO:0000256" key="7">
    <source>
        <dbReference type="ARBA" id="ARBA00022759"/>
    </source>
</evidence>
<dbReference type="FunFam" id="3.10.10.10:FF:000007">
    <property type="entry name" value="Retrovirus-related Pol polyprotein from transposon 17.6-like Protein"/>
    <property type="match status" value="1"/>
</dbReference>
<keyword evidence="7" id="KW-0255">Endonuclease</keyword>
<dbReference type="GO" id="GO:0008233">
    <property type="term" value="F:peptidase activity"/>
    <property type="evidence" value="ECO:0007669"/>
    <property type="project" value="UniProtKB-KW"/>
</dbReference>
<proteinExistence type="inferred from homology"/>
<comment type="similarity">
    <text evidence="1">Belongs to the beta type-B retroviral polymerase family. HERV class-II K(HML-2) pol subfamily.</text>
</comment>
<evidence type="ECO:0000256" key="5">
    <source>
        <dbReference type="ARBA" id="ARBA00022695"/>
    </source>
</evidence>
<dbReference type="EMBL" id="JAMKFB020000293">
    <property type="protein sequence ID" value="KAL0150509.1"/>
    <property type="molecule type" value="Genomic_DNA"/>
</dbReference>
<organism evidence="11 12">
    <name type="scientific">Cirrhinus mrigala</name>
    <name type="common">Mrigala</name>
    <dbReference type="NCBI Taxonomy" id="683832"/>
    <lineage>
        <taxon>Eukaryota</taxon>
        <taxon>Metazoa</taxon>
        <taxon>Chordata</taxon>
        <taxon>Craniata</taxon>
        <taxon>Vertebrata</taxon>
        <taxon>Euteleostomi</taxon>
        <taxon>Actinopterygii</taxon>
        <taxon>Neopterygii</taxon>
        <taxon>Teleostei</taxon>
        <taxon>Ostariophysi</taxon>
        <taxon>Cypriniformes</taxon>
        <taxon>Cyprinidae</taxon>
        <taxon>Labeoninae</taxon>
        <taxon>Labeonini</taxon>
        <taxon>Cirrhinus</taxon>
    </lineage>
</organism>
<feature type="non-terminal residue" evidence="11">
    <location>
        <position position="62"/>
    </location>
</feature>
<evidence type="ECO:0000256" key="1">
    <source>
        <dbReference type="ARBA" id="ARBA00010879"/>
    </source>
</evidence>
<reference evidence="11 12" key="1">
    <citation type="submission" date="2024-05" db="EMBL/GenBank/DDBJ databases">
        <title>Genome sequencing and assembly of Indian major carp, Cirrhinus mrigala (Hamilton, 1822).</title>
        <authorList>
            <person name="Mohindra V."/>
            <person name="Chowdhury L.M."/>
            <person name="Lal K."/>
            <person name="Jena J.K."/>
        </authorList>
    </citation>
    <scope>NUCLEOTIDE SEQUENCE [LARGE SCALE GENOMIC DNA]</scope>
    <source>
        <strain evidence="11">CM1030</strain>
        <tissue evidence="11">Blood</tissue>
    </source>
</reference>
<evidence type="ECO:0000256" key="6">
    <source>
        <dbReference type="ARBA" id="ARBA00022722"/>
    </source>
</evidence>
<dbReference type="Gene3D" id="3.30.70.270">
    <property type="match status" value="1"/>
</dbReference>
<accession>A0ABD0MK30</accession>
<dbReference type="InterPro" id="IPR000477">
    <property type="entry name" value="RT_dom"/>
</dbReference>
<protein>
    <recommendedName>
        <fullName evidence="2">ribonuclease H</fullName>
        <ecNumber evidence="2">3.1.26.4</ecNumber>
    </recommendedName>
</protein>
<dbReference type="SUPFAM" id="SSF56672">
    <property type="entry name" value="DNA/RNA polymerases"/>
    <property type="match status" value="1"/>
</dbReference>
<evidence type="ECO:0000313" key="11">
    <source>
        <dbReference type="EMBL" id="KAL0150509.1"/>
    </source>
</evidence>
<dbReference type="GO" id="GO:0003964">
    <property type="term" value="F:RNA-directed DNA polymerase activity"/>
    <property type="evidence" value="ECO:0007669"/>
    <property type="project" value="UniProtKB-KW"/>
</dbReference>
<dbReference type="InterPro" id="IPR053134">
    <property type="entry name" value="RNA-dir_DNA_polymerase"/>
</dbReference>
<sequence>ELLASLKKSRVFSALDLAHGYWQVGVHPADKEKTAFVTPMGLYEFNRISMGLCNAPGTFQRL</sequence>
<dbReference type="InterPro" id="IPR043128">
    <property type="entry name" value="Rev_trsase/Diguanyl_cyclase"/>
</dbReference>